<reference evidence="6" key="1">
    <citation type="journal article" date="2013" name="Genetics">
        <title>The draft genome and transcriptome of Panagrellus redivivus are shaped by the harsh demands of a free-living lifestyle.</title>
        <authorList>
            <person name="Srinivasan J."/>
            <person name="Dillman A.R."/>
            <person name="Macchietto M.G."/>
            <person name="Heikkinen L."/>
            <person name="Lakso M."/>
            <person name="Fracchia K.M."/>
            <person name="Antoshechkin I."/>
            <person name="Mortazavi A."/>
            <person name="Wong G."/>
            <person name="Sternberg P.W."/>
        </authorList>
    </citation>
    <scope>NUCLEOTIDE SEQUENCE [LARGE SCALE GENOMIC DNA]</scope>
    <source>
        <strain evidence="6">MT8872</strain>
    </source>
</reference>
<comment type="pathway">
    <text evidence="5">tRNA modification; 5-methoxycarbonylmethyl-2-thiouridine-tRNA biosynthesis.</text>
</comment>
<evidence type="ECO:0000313" key="7">
    <source>
        <dbReference type="WBParaSite" id="Pan_g8721.t1"/>
    </source>
</evidence>
<dbReference type="PANTHER" id="PTHR14986">
    <property type="entry name" value="RURM1 PROTEIN"/>
    <property type="match status" value="1"/>
</dbReference>
<keyword evidence="6" id="KW-1185">Reference proteome</keyword>
<keyword evidence="1 5" id="KW-0963">Cytoplasm</keyword>
<evidence type="ECO:0000313" key="6">
    <source>
        <dbReference type="Proteomes" id="UP000492821"/>
    </source>
</evidence>
<evidence type="ECO:0000256" key="5">
    <source>
        <dbReference type="RuleBase" id="RU361182"/>
    </source>
</evidence>
<evidence type="ECO:0000256" key="2">
    <source>
        <dbReference type="ARBA" id="ARBA00022499"/>
    </source>
</evidence>
<dbReference type="InterPro" id="IPR012675">
    <property type="entry name" value="Beta-grasp_dom_sf"/>
</dbReference>
<dbReference type="SUPFAM" id="SSF54285">
    <property type="entry name" value="MoaD/ThiS"/>
    <property type="match status" value="1"/>
</dbReference>
<accession>A0A7E4W9X1</accession>
<organism evidence="6 7">
    <name type="scientific">Panagrellus redivivus</name>
    <name type="common">Microworm</name>
    <dbReference type="NCBI Taxonomy" id="6233"/>
    <lineage>
        <taxon>Eukaryota</taxon>
        <taxon>Metazoa</taxon>
        <taxon>Ecdysozoa</taxon>
        <taxon>Nematoda</taxon>
        <taxon>Chromadorea</taxon>
        <taxon>Rhabditida</taxon>
        <taxon>Tylenchina</taxon>
        <taxon>Panagrolaimomorpha</taxon>
        <taxon>Panagrolaimoidea</taxon>
        <taxon>Panagrolaimidae</taxon>
        <taxon>Panagrellus</taxon>
    </lineage>
</organism>
<evidence type="ECO:0000256" key="4">
    <source>
        <dbReference type="ARBA" id="ARBA00022786"/>
    </source>
</evidence>
<proteinExistence type="inferred from homology"/>
<dbReference type="AlphaFoldDB" id="A0A7E4W9X1"/>
<dbReference type="WBParaSite" id="Pan_g8721.t1">
    <property type="protein sequence ID" value="Pan_g8721.t1"/>
    <property type="gene ID" value="Pan_g8721"/>
</dbReference>
<dbReference type="UniPathway" id="UPA00988"/>
<dbReference type="Proteomes" id="UP000492821">
    <property type="component" value="Unassembled WGS sequence"/>
</dbReference>
<dbReference type="GO" id="GO:0005737">
    <property type="term" value="C:cytoplasm"/>
    <property type="evidence" value="ECO:0007669"/>
    <property type="project" value="UniProtKB-SubCell"/>
</dbReference>
<evidence type="ECO:0000256" key="3">
    <source>
        <dbReference type="ARBA" id="ARBA00022694"/>
    </source>
</evidence>
<dbReference type="InterPro" id="IPR015221">
    <property type="entry name" value="Urm1"/>
</dbReference>
<keyword evidence="3 5" id="KW-0819">tRNA processing</keyword>
<dbReference type="GO" id="GO:0034227">
    <property type="term" value="P:tRNA thio-modification"/>
    <property type="evidence" value="ECO:0007669"/>
    <property type="project" value="InterPro"/>
</dbReference>
<name>A0A7E4W9X1_PANRE</name>
<reference evidence="7" key="2">
    <citation type="submission" date="2020-10" db="UniProtKB">
        <authorList>
            <consortium name="WormBaseParasite"/>
        </authorList>
    </citation>
    <scope>IDENTIFICATION</scope>
</reference>
<comment type="similarity">
    <text evidence="5">Belongs to the URM1 family.</text>
</comment>
<dbReference type="Pfam" id="PF09138">
    <property type="entry name" value="Urm1"/>
    <property type="match status" value="1"/>
</dbReference>
<protein>
    <recommendedName>
        <fullName evidence="5">Ubiquitin-related modifier 1</fullName>
    </recommendedName>
</protein>
<comment type="subcellular location">
    <subcellularLocation>
        <location evidence="5">Cytoplasm</location>
    </subcellularLocation>
</comment>
<dbReference type="InterPro" id="IPR016155">
    <property type="entry name" value="Mopterin_synth/thiamin_S_b"/>
</dbReference>
<keyword evidence="2" id="KW-1017">Isopeptide bond</keyword>
<sequence>MMEMTINDVKKIKISFFGGIEEMFDGKRELDVEIPANIMKIKQFLRHMYNVILKDHRRREELLEDEDNVKPGILVLHNNRDINLFEPEDTDSEDEPIRFGRDGTKVNAGYERLRIRDGDEITFLSIVHGG</sequence>
<keyword evidence="4" id="KW-0833">Ubl conjugation pathway</keyword>
<evidence type="ECO:0000256" key="1">
    <source>
        <dbReference type="ARBA" id="ARBA00022490"/>
    </source>
</evidence>
<dbReference type="Gene3D" id="3.10.20.30">
    <property type="match status" value="1"/>
</dbReference>